<gene>
    <name evidence="2" type="ORF">N7456_000951</name>
</gene>
<name>A0A9W9GEH2_9EURO</name>
<protein>
    <recommendedName>
        <fullName evidence="4">AA1-like domain-containing protein</fullName>
    </recommendedName>
</protein>
<feature type="chain" id="PRO_5040831463" description="AA1-like domain-containing protein" evidence="1">
    <location>
        <begin position="17"/>
        <end position="121"/>
    </location>
</feature>
<keyword evidence="3" id="KW-1185">Reference proteome</keyword>
<dbReference type="OrthoDB" id="10311335at2759"/>
<dbReference type="EMBL" id="JAPQKH010000001">
    <property type="protein sequence ID" value="KAJ5116603.1"/>
    <property type="molecule type" value="Genomic_DNA"/>
</dbReference>
<sequence length="121" mass="13128">MKAIYILSALVGTVLSSPAPLPWERPYVTMSFSNDLSGTPAPITVNVPANNISHDITEGGPNKYVSSVQLTDQSHASPNFECRVKVSGPFEYESTLTPSRTFISFGKQVLLNSVSVRCDNH</sequence>
<evidence type="ECO:0000313" key="2">
    <source>
        <dbReference type="EMBL" id="KAJ5116603.1"/>
    </source>
</evidence>
<organism evidence="2 3">
    <name type="scientific">Penicillium angulare</name>
    <dbReference type="NCBI Taxonomy" id="116970"/>
    <lineage>
        <taxon>Eukaryota</taxon>
        <taxon>Fungi</taxon>
        <taxon>Dikarya</taxon>
        <taxon>Ascomycota</taxon>
        <taxon>Pezizomycotina</taxon>
        <taxon>Eurotiomycetes</taxon>
        <taxon>Eurotiomycetidae</taxon>
        <taxon>Eurotiales</taxon>
        <taxon>Aspergillaceae</taxon>
        <taxon>Penicillium</taxon>
    </lineage>
</organism>
<comment type="caution">
    <text evidence="2">The sequence shown here is derived from an EMBL/GenBank/DDBJ whole genome shotgun (WGS) entry which is preliminary data.</text>
</comment>
<feature type="signal peptide" evidence="1">
    <location>
        <begin position="1"/>
        <end position="16"/>
    </location>
</feature>
<reference evidence="2" key="2">
    <citation type="journal article" date="2023" name="IMA Fungus">
        <title>Comparative genomic study of the Penicillium genus elucidates a diverse pangenome and 15 lateral gene transfer events.</title>
        <authorList>
            <person name="Petersen C."/>
            <person name="Sorensen T."/>
            <person name="Nielsen M.R."/>
            <person name="Sondergaard T.E."/>
            <person name="Sorensen J.L."/>
            <person name="Fitzpatrick D.A."/>
            <person name="Frisvad J.C."/>
            <person name="Nielsen K.L."/>
        </authorList>
    </citation>
    <scope>NUCLEOTIDE SEQUENCE</scope>
    <source>
        <strain evidence="2">IBT 30069</strain>
    </source>
</reference>
<accession>A0A9W9GEH2</accession>
<evidence type="ECO:0000256" key="1">
    <source>
        <dbReference type="SAM" id="SignalP"/>
    </source>
</evidence>
<dbReference type="AlphaFoldDB" id="A0A9W9GEH2"/>
<dbReference type="Proteomes" id="UP001149165">
    <property type="component" value="Unassembled WGS sequence"/>
</dbReference>
<keyword evidence="1" id="KW-0732">Signal</keyword>
<reference evidence="2" key="1">
    <citation type="submission" date="2022-11" db="EMBL/GenBank/DDBJ databases">
        <authorList>
            <person name="Petersen C."/>
        </authorList>
    </citation>
    <scope>NUCLEOTIDE SEQUENCE</scope>
    <source>
        <strain evidence="2">IBT 30069</strain>
    </source>
</reference>
<proteinExistence type="predicted"/>
<evidence type="ECO:0000313" key="3">
    <source>
        <dbReference type="Proteomes" id="UP001149165"/>
    </source>
</evidence>
<evidence type="ECO:0008006" key="4">
    <source>
        <dbReference type="Google" id="ProtNLM"/>
    </source>
</evidence>